<accession>A0A139H5G1</accession>
<dbReference type="AlphaFoldDB" id="A0A139H5G1"/>
<reference evidence="2 3" key="1">
    <citation type="submission" date="2015-07" db="EMBL/GenBank/DDBJ databases">
        <title>Comparative genomics of the Sigatoka disease complex on banana suggests a link between parallel evolutionary changes in Pseudocercospora fijiensis and Pseudocercospora eumusae and increased virulence on the banana host.</title>
        <authorList>
            <person name="Chang T.-C."/>
            <person name="Salvucci A."/>
            <person name="Crous P.W."/>
            <person name="Stergiopoulos I."/>
        </authorList>
    </citation>
    <scope>NUCLEOTIDE SEQUENCE [LARGE SCALE GENOMIC DNA]</scope>
    <source>
        <strain evidence="2 3">CBS 114824</strain>
    </source>
</reference>
<sequence length="128" mass="14781">MDLMSVTTRDKIGKAIQDAIKDQRVHESSGTLNRCQSWKLSTYDVSGLSRPSGATSRTFLNILLKLQRSFENAEHALAFMHRARMQRTQGSRKEGETEEEEESNKEEEEEAREEEGDNWQAQDEKHRP</sequence>
<feature type="region of interest" description="Disordered" evidence="1">
    <location>
        <begin position="81"/>
        <end position="128"/>
    </location>
</feature>
<evidence type="ECO:0000256" key="1">
    <source>
        <dbReference type="SAM" id="MobiDB-lite"/>
    </source>
</evidence>
<name>A0A139H5G1_9PEZI</name>
<keyword evidence="3" id="KW-1185">Reference proteome</keyword>
<evidence type="ECO:0000313" key="3">
    <source>
        <dbReference type="Proteomes" id="UP000070133"/>
    </source>
</evidence>
<dbReference type="Proteomes" id="UP000070133">
    <property type="component" value="Unassembled WGS sequence"/>
</dbReference>
<proteinExistence type="predicted"/>
<feature type="compositionally biased region" description="Acidic residues" evidence="1">
    <location>
        <begin position="96"/>
        <end position="117"/>
    </location>
</feature>
<gene>
    <name evidence="2" type="ORF">AC578_10570</name>
</gene>
<dbReference type="EMBL" id="LFZN01000137">
    <property type="protein sequence ID" value="KXS97674.1"/>
    <property type="molecule type" value="Genomic_DNA"/>
</dbReference>
<comment type="caution">
    <text evidence="2">The sequence shown here is derived from an EMBL/GenBank/DDBJ whole genome shotgun (WGS) entry which is preliminary data.</text>
</comment>
<evidence type="ECO:0000313" key="2">
    <source>
        <dbReference type="EMBL" id="KXS97674.1"/>
    </source>
</evidence>
<protein>
    <submittedName>
        <fullName evidence="2">Uncharacterized protein</fullName>
    </submittedName>
</protein>
<organism evidence="2 3">
    <name type="scientific">Pseudocercospora eumusae</name>
    <dbReference type="NCBI Taxonomy" id="321146"/>
    <lineage>
        <taxon>Eukaryota</taxon>
        <taxon>Fungi</taxon>
        <taxon>Dikarya</taxon>
        <taxon>Ascomycota</taxon>
        <taxon>Pezizomycotina</taxon>
        <taxon>Dothideomycetes</taxon>
        <taxon>Dothideomycetidae</taxon>
        <taxon>Mycosphaerellales</taxon>
        <taxon>Mycosphaerellaceae</taxon>
        <taxon>Pseudocercospora</taxon>
    </lineage>
</organism>